<evidence type="ECO:0000256" key="8">
    <source>
        <dbReference type="ARBA" id="ARBA00041137"/>
    </source>
</evidence>
<evidence type="ECO:0000256" key="3">
    <source>
        <dbReference type="ARBA" id="ARBA00022827"/>
    </source>
</evidence>
<keyword evidence="3" id="KW-0274">FAD</keyword>
<accession>A0AAV9IVX8</accession>
<dbReference type="Gene3D" id="3.30.9.10">
    <property type="entry name" value="D-Amino Acid Oxidase, subunit A, domain 2"/>
    <property type="match status" value="1"/>
</dbReference>
<sequence length="403" mass="45058">MRVAVVGGGLVGLAVARHLWRRTAAPQLVRLTLFERAPVLAAEQSSHNSGVIHSGLAYRPGSLKAKLCVEGAARIYAYGESEAGVQVPMRRVGKWIVATDEAEAQRLEPLLANAVQNGVRDVSLHDRIPSLPAVRAVRALHSPHTGVIDYAALARAFAREALAIGGERCEVRTAVPVDLDALESEDEWLWWRRPLLVDRRRRQQLRQEHRHWQQQWDWVVVCVGAATRPSRHLRIVPFRGQYYELATDAVQRLGLGACNVYPVADPRFPFLGVHFTPSVDGRRVWVGPTASLAGWPPLHYPGFWRLALPYAGYGLREWVRERVPAVLARSLQRLVPSLRARDLRRSFDGVRAQAVARDGTLVDDFCFHRVGNILHVRNAPSPAATSCMAIARYIVEEMMQLLP</sequence>
<evidence type="ECO:0000256" key="6">
    <source>
        <dbReference type="ARBA" id="ARBA00037941"/>
    </source>
</evidence>
<keyword evidence="2" id="KW-0285">Flavoprotein</keyword>
<dbReference type="SUPFAM" id="SSF51971">
    <property type="entry name" value="Nucleotide-binding domain"/>
    <property type="match status" value="1"/>
</dbReference>
<dbReference type="PANTHER" id="PTHR43104">
    <property type="entry name" value="L-2-HYDROXYGLUTARATE DEHYDROGENASE, MITOCHONDRIAL"/>
    <property type="match status" value="1"/>
</dbReference>
<organism evidence="10 11">
    <name type="scientific">Cyanidium caldarium</name>
    <name type="common">Red alga</name>
    <dbReference type="NCBI Taxonomy" id="2771"/>
    <lineage>
        <taxon>Eukaryota</taxon>
        <taxon>Rhodophyta</taxon>
        <taxon>Bangiophyceae</taxon>
        <taxon>Cyanidiales</taxon>
        <taxon>Cyanidiaceae</taxon>
        <taxon>Cyanidium</taxon>
    </lineage>
</organism>
<dbReference type="Proteomes" id="UP001301350">
    <property type="component" value="Unassembled WGS sequence"/>
</dbReference>
<keyword evidence="4" id="KW-0560">Oxidoreductase</keyword>
<keyword evidence="11" id="KW-1185">Reference proteome</keyword>
<protein>
    <recommendedName>
        <fullName evidence="8">L-2-hydroxyglutarate dehydrogenase, mitochondrial</fullName>
        <ecNumber evidence="7">1.1.99.2</ecNumber>
    </recommendedName>
</protein>
<evidence type="ECO:0000256" key="4">
    <source>
        <dbReference type="ARBA" id="ARBA00023002"/>
    </source>
</evidence>
<dbReference type="AlphaFoldDB" id="A0AAV9IVX8"/>
<comment type="cofactor">
    <cofactor evidence="1">
        <name>FAD</name>
        <dbReference type="ChEBI" id="CHEBI:57692"/>
    </cofactor>
</comment>
<evidence type="ECO:0000256" key="1">
    <source>
        <dbReference type="ARBA" id="ARBA00001974"/>
    </source>
</evidence>
<evidence type="ECO:0000313" key="10">
    <source>
        <dbReference type="EMBL" id="KAK4536250.1"/>
    </source>
</evidence>
<dbReference type="EC" id="1.1.99.2" evidence="7"/>
<dbReference type="InterPro" id="IPR006076">
    <property type="entry name" value="FAD-dep_OxRdtase"/>
</dbReference>
<comment type="catalytic activity">
    <reaction evidence="5">
        <text>(S)-2-hydroxyglutarate + A = 2-oxoglutarate + AH2</text>
        <dbReference type="Rhea" id="RHEA:21252"/>
        <dbReference type="ChEBI" id="CHEBI:13193"/>
        <dbReference type="ChEBI" id="CHEBI:16782"/>
        <dbReference type="ChEBI" id="CHEBI:16810"/>
        <dbReference type="ChEBI" id="CHEBI:17499"/>
        <dbReference type="EC" id="1.1.99.2"/>
    </reaction>
</comment>
<comment type="similarity">
    <text evidence="6">Belongs to the L2HGDH family.</text>
</comment>
<evidence type="ECO:0000259" key="9">
    <source>
        <dbReference type="Pfam" id="PF01266"/>
    </source>
</evidence>
<dbReference type="InterPro" id="IPR036188">
    <property type="entry name" value="FAD/NAD-bd_sf"/>
</dbReference>
<evidence type="ECO:0000256" key="5">
    <source>
        <dbReference type="ARBA" id="ARBA00036066"/>
    </source>
</evidence>
<comment type="caution">
    <text evidence="10">The sequence shown here is derived from an EMBL/GenBank/DDBJ whole genome shotgun (WGS) entry which is preliminary data.</text>
</comment>
<gene>
    <name evidence="10" type="ORF">CDCA_CDCA07G2275</name>
</gene>
<evidence type="ECO:0000313" key="11">
    <source>
        <dbReference type="Proteomes" id="UP001301350"/>
    </source>
</evidence>
<reference evidence="10 11" key="1">
    <citation type="submission" date="2022-07" db="EMBL/GenBank/DDBJ databases">
        <title>Genome-wide signatures of adaptation to extreme environments.</title>
        <authorList>
            <person name="Cho C.H."/>
            <person name="Yoon H.S."/>
        </authorList>
    </citation>
    <scope>NUCLEOTIDE SEQUENCE [LARGE SCALE GENOMIC DNA]</scope>
    <source>
        <strain evidence="10 11">DBV 063 E5</strain>
    </source>
</reference>
<dbReference type="Pfam" id="PF01266">
    <property type="entry name" value="DAO"/>
    <property type="match status" value="1"/>
</dbReference>
<proteinExistence type="inferred from homology"/>
<name>A0AAV9IVX8_CYACA</name>
<dbReference type="PANTHER" id="PTHR43104:SF2">
    <property type="entry name" value="L-2-HYDROXYGLUTARATE DEHYDROGENASE, MITOCHONDRIAL"/>
    <property type="match status" value="1"/>
</dbReference>
<dbReference type="Gene3D" id="3.50.50.60">
    <property type="entry name" value="FAD/NAD(P)-binding domain"/>
    <property type="match status" value="1"/>
</dbReference>
<dbReference type="GO" id="GO:0047545">
    <property type="term" value="F:(S)-2-hydroxyglutarate dehydrogenase activity"/>
    <property type="evidence" value="ECO:0007669"/>
    <property type="project" value="UniProtKB-EC"/>
</dbReference>
<evidence type="ECO:0000256" key="2">
    <source>
        <dbReference type="ARBA" id="ARBA00022630"/>
    </source>
</evidence>
<feature type="domain" description="FAD dependent oxidoreductase" evidence="9">
    <location>
        <begin position="2"/>
        <end position="396"/>
    </location>
</feature>
<dbReference type="EMBL" id="JANCYW010000007">
    <property type="protein sequence ID" value="KAK4536250.1"/>
    <property type="molecule type" value="Genomic_DNA"/>
</dbReference>
<evidence type="ECO:0000256" key="7">
    <source>
        <dbReference type="ARBA" id="ARBA00038878"/>
    </source>
</evidence>